<reference evidence="9" key="1">
    <citation type="submission" date="2019-08" db="EMBL/GenBank/DDBJ databases">
        <title>The improved chromosome-level genome for the pearl oyster Pinctada fucata martensii using PacBio sequencing and Hi-C.</title>
        <authorList>
            <person name="Zheng Z."/>
        </authorList>
    </citation>
    <scope>NUCLEOTIDE SEQUENCE</scope>
    <source>
        <strain evidence="9">ZZ-2019</strain>
        <tissue evidence="9">Adductor muscle</tissue>
    </source>
</reference>
<dbReference type="GO" id="GO:0004519">
    <property type="term" value="F:endonuclease activity"/>
    <property type="evidence" value="ECO:0007669"/>
    <property type="project" value="UniProtKB-KW"/>
</dbReference>
<sequence length="364" mass="41822">MCIDYRKLNEVTISDAYPVPRISDILEKVGNAKYLSRFDLTEGYWQVPLSEDTREKSAFVTPYGLYEFTVMPFGMKTSLATFIRLMNSVLQNADHVVAYFDDLVVYSDEWNTHLEDIERVVIKLQEASLTIRPSKCKLGSDRIECVGHIVGNGTIQPDPNKVRAVEEFPLPITKTNLKSFLGLTGYYRQYIGKYAEISAVLTEMLKKNRPNKLQWDPKTTDAFRSLKQALTTSPVLITPDFQKPFTVQTDASKFAIGAVLSQEMCDGDHPVAYLSRKLLPREQNYSTIEKELLAIVWAIGSLSYYLDGRKFFVETDHNPLTWLHRMKDKNQRLLRWALSLQIYDFDIRYKKGSKNQNADSLSRV</sequence>
<evidence type="ECO:0000256" key="2">
    <source>
        <dbReference type="ARBA" id="ARBA00022679"/>
    </source>
</evidence>
<accession>A0AA88Y3N7</accession>
<evidence type="ECO:0000256" key="5">
    <source>
        <dbReference type="ARBA" id="ARBA00022759"/>
    </source>
</evidence>
<dbReference type="InterPro" id="IPR043128">
    <property type="entry name" value="Rev_trsase/Diguanyl_cyclase"/>
</dbReference>
<dbReference type="InterPro" id="IPR050951">
    <property type="entry name" value="Retrovirus_Pol_polyprotein"/>
</dbReference>
<dbReference type="FunFam" id="3.10.20.370:FF:000001">
    <property type="entry name" value="Retrovirus-related Pol polyprotein from transposon 17.6-like protein"/>
    <property type="match status" value="1"/>
</dbReference>
<dbReference type="CDD" id="cd01647">
    <property type="entry name" value="RT_LTR"/>
    <property type="match status" value="1"/>
</dbReference>
<dbReference type="InterPro" id="IPR000477">
    <property type="entry name" value="RT_dom"/>
</dbReference>
<keyword evidence="2" id="KW-0808">Transferase</keyword>
<evidence type="ECO:0000313" key="10">
    <source>
        <dbReference type="Proteomes" id="UP001186944"/>
    </source>
</evidence>
<dbReference type="Pfam" id="PF17917">
    <property type="entry name" value="RT_RNaseH"/>
    <property type="match status" value="1"/>
</dbReference>
<evidence type="ECO:0000256" key="4">
    <source>
        <dbReference type="ARBA" id="ARBA00022722"/>
    </source>
</evidence>
<evidence type="ECO:0000256" key="6">
    <source>
        <dbReference type="ARBA" id="ARBA00022801"/>
    </source>
</evidence>
<dbReference type="AlphaFoldDB" id="A0AA88Y3N7"/>
<dbReference type="InterPro" id="IPR043502">
    <property type="entry name" value="DNA/RNA_pol_sf"/>
</dbReference>
<dbReference type="GO" id="GO:0008233">
    <property type="term" value="F:peptidase activity"/>
    <property type="evidence" value="ECO:0007669"/>
    <property type="project" value="UniProtKB-KW"/>
</dbReference>
<comment type="caution">
    <text evidence="9">The sequence shown here is derived from an EMBL/GenBank/DDBJ whole genome shotgun (WGS) entry which is preliminary data.</text>
</comment>
<protein>
    <recommendedName>
        <fullName evidence="8">Reverse transcriptase domain-containing protein</fullName>
    </recommendedName>
</protein>
<name>A0AA88Y3N7_PINIB</name>
<dbReference type="Gene3D" id="3.30.70.270">
    <property type="match status" value="2"/>
</dbReference>
<evidence type="ECO:0000256" key="1">
    <source>
        <dbReference type="ARBA" id="ARBA00022670"/>
    </source>
</evidence>
<dbReference type="PROSITE" id="PS50878">
    <property type="entry name" value="RT_POL"/>
    <property type="match status" value="1"/>
</dbReference>
<dbReference type="GO" id="GO:0006508">
    <property type="term" value="P:proteolysis"/>
    <property type="evidence" value="ECO:0007669"/>
    <property type="project" value="UniProtKB-KW"/>
</dbReference>
<feature type="domain" description="Reverse transcriptase" evidence="8">
    <location>
        <begin position="1"/>
        <end position="150"/>
    </location>
</feature>
<evidence type="ECO:0000256" key="3">
    <source>
        <dbReference type="ARBA" id="ARBA00022695"/>
    </source>
</evidence>
<keyword evidence="7" id="KW-0695">RNA-directed DNA polymerase</keyword>
<dbReference type="Pfam" id="PF00078">
    <property type="entry name" value="RVT_1"/>
    <property type="match status" value="1"/>
</dbReference>
<keyword evidence="10" id="KW-1185">Reference proteome</keyword>
<dbReference type="Gene3D" id="3.10.10.10">
    <property type="entry name" value="HIV Type 1 Reverse Transcriptase, subunit A, domain 1"/>
    <property type="match status" value="1"/>
</dbReference>
<evidence type="ECO:0000259" key="8">
    <source>
        <dbReference type="PROSITE" id="PS50878"/>
    </source>
</evidence>
<keyword evidence="4" id="KW-0540">Nuclease</keyword>
<dbReference type="FunFam" id="3.10.10.10:FF:000007">
    <property type="entry name" value="Retrovirus-related Pol polyprotein from transposon 17.6-like Protein"/>
    <property type="match status" value="1"/>
</dbReference>
<keyword evidence="6" id="KW-0378">Hydrolase</keyword>
<dbReference type="PANTHER" id="PTHR37984:SF5">
    <property type="entry name" value="PROTEIN NYNRIN-LIKE"/>
    <property type="match status" value="1"/>
</dbReference>
<dbReference type="FunFam" id="3.30.70.270:FF:000020">
    <property type="entry name" value="Transposon Tf2-6 polyprotein-like Protein"/>
    <property type="match status" value="1"/>
</dbReference>
<dbReference type="GO" id="GO:0003964">
    <property type="term" value="F:RNA-directed DNA polymerase activity"/>
    <property type="evidence" value="ECO:0007669"/>
    <property type="project" value="UniProtKB-KW"/>
</dbReference>
<dbReference type="Proteomes" id="UP001186944">
    <property type="component" value="Unassembled WGS sequence"/>
</dbReference>
<dbReference type="EMBL" id="VSWD01000010">
    <property type="protein sequence ID" value="KAK3091759.1"/>
    <property type="molecule type" value="Genomic_DNA"/>
</dbReference>
<evidence type="ECO:0000313" key="9">
    <source>
        <dbReference type="EMBL" id="KAK3091759.1"/>
    </source>
</evidence>
<keyword evidence="5" id="KW-0255">Endonuclease</keyword>
<organism evidence="9 10">
    <name type="scientific">Pinctada imbricata</name>
    <name type="common">Atlantic pearl-oyster</name>
    <name type="synonym">Pinctada martensii</name>
    <dbReference type="NCBI Taxonomy" id="66713"/>
    <lineage>
        <taxon>Eukaryota</taxon>
        <taxon>Metazoa</taxon>
        <taxon>Spiralia</taxon>
        <taxon>Lophotrochozoa</taxon>
        <taxon>Mollusca</taxon>
        <taxon>Bivalvia</taxon>
        <taxon>Autobranchia</taxon>
        <taxon>Pteriomorphia</taxon>
        <taxon>Pterioida</taxon>
        <taxon>Pterioidea</taxon>
        <taxon>Pteriidae</taxon>
        <taxon>Pinctada</taxon>
    </lineage>
</organism>
<dbReference type="CDD" id="cd09274">
    <property type="entry name" value="RNase_HI_RT_Ty3"/>
    <property type="match status" value="1"/>
</dbReference>
<dbReference type="SUPFAM" id="SSF56672">
    <property type="entry name" value="DNA/RNA polymerases"/>
    <property type="match status" value="1"/>
</dbReference>
<dbReference type="PANTHER" id="PTHR37984">
    <property type="entry name" value="PROTEIN CBG26694"/>
    <property type="match status" value="1"/>
</dbReference>
<evidence type="ECO:0000256" key="7">
    <source>
        <dbReference type="ARBA" id="ARBA00022918"/>
    </source>
</evidence>
<proteinExistence type="predicted"/>
<gene>
    <name evidence="9" type="ORF">FSP39_022437</name>
</gene>
<keyword evidence="1" id="KW-0645">Protease</keyword>
<keyword evidence="3" id="KW-0548">Nucleotidyltransferase</keyword>
<dbReference type="InterPro" id="IPR041373">
    <property type="entry name" value="RT_RNaseH"/>
</dbReference>